<evidence type="ECO:0000256" key="5">
    <source>
        <dbReference type="ARBA" id="ARBA00022927"/>
    </source>
</evidence>
<gene>
    <name evidence="7" type="ORF">TeGR_g10083</name>
</gene>
<dbReference type="Proteomes" id="UP001165060">
    <property type="component" value="Unassembled WGS sequence"/>
</dbReference>
<evidence type="ECO:0000313" key="7">
    <source>
        <dbReference type="EMBL" id="GMI23006.1"/>
    </source>
</evidence>
<keyword evidence="4" id="KW-0967">Endosome</keyword>
<evidence type="ECO:0000256" key="2">
    <source>
        <dbReference type="ARBA" id="ARBA00010704"/>
    </source>
</evidence>
<dbReference type="EMBL" id="BRYB01001313">
    <property type="protein sequence ID" value="GMI23006.1"/>
    <property type="molecule type" value="Genomic_DNA"/>
</dbReference>
<evidence type="ECO:0000313" key="8">
    <source>
        <dbReference type="Proteomes" id="UP001165060"/>
    </source>
</evidence>
<protein>
    <submittedName>
        <fullName evidence="7">Uncharacterized protein</fullName>
    </submittedName>
</protein>
<sequence length="877" mass="97288">MSMGSSAPPPAPEPDPGPAENPIKARWAAHKAAILKSYQVTSVKVSAAFMAEEDDIEVTKSVKSVDRTRDRLRQLEGDSASEKQMRMTQTEYTDELKRLHKEIARAWTSGERVLSIKLMIKCTKLLADTRSAPQFYPTVFVMVTEMLDTFGSLVYERIKNKAEVNPENPDGKRKRLPRDFEPSDINVDACETCRNWFYKIASVREVLPRLYLEMCLLPCYKFLSKGEYPKVLARMAATLRGLGDPLVSAYAGVYLTKMGGVMAPEAKEYADACVQDYLTRFSDYGDGPSLNTSKAKRIYENVEHHEYLHLHSPAVDWLMSQASPSTFKSVIKGYRDNCGNSMVLGWIVDKFSARNYSENAAAMVTLARQAKASRTGLLGVFGKLARGFQAFPPPQEQRMLVLNEVWKYVTKCEDITSYIACATEWLEVVLLHYSPLELSVLMRDIVKHLQRAEGASSTSGGQGEELARALDPLVQLLVRHSYDYNGAILKGGELLQILDKFKNSHKADHSKELLETFNKNSEETDDPVLINTLFEVSRALHDSLDSLTPEGEQRHVASLINGFIEKVNFGKDFERQLNTYVECRSAFSNLDDVKERLILCTNRLCMRTLAMVKGRHSKKTQAFVKGCLAFNHITVPSIESVLTRLNLLVYCGWVGLRNTCLPQTDTFLKAAISLVPEAGASGAAVGEVVRWVGNFCGLLVMVPGSPEFGPFYLMHALIKAVGKWASTDEESSNAAVVAMNAAARNHAKAKCLMTMVGTCSAWGQKKLPYGCAGVDSNDTLYGGGKDYMEELGELIKGILGEVVVEIEACAEGAMKDELMLGFCETLLGYFDRDDVCLKVVKNMVKKVEKGGTGGGKWKAWLAQVRGALEKEVQSRAQ</sequence>
<proteinExistence type="inferred from homology"/>
<evidence type="ECO:0000256" key="6">
    <source>
        <dbReference type="SAM" id="MobiDB-lite"/>
    </source>
</evidence>
<reference evidence="7 8" key="1">
    <citation type="journal article" date="2023" name="Commun. Biol.">
        <title>Genome analysis of Parmales, the sister group of diatoms, reveals the evolutionary specialization of diatoms from phago-mixotrophs to photoautotrophs.</title>
        <authorList>
            <person name="Ban H."/>
            <person name="Sato S."/>
            <person name="Yoshikawa S."/>
            <person name="Yamada K."/>
            <person name="Nakamura Y."/>
            <person name="Ichinomiya M."/>
            <person name="Sato N."/>
            <person name="Blanc-Mathieu R."/>
            <person name="Endo H."/>
            <person name="Kuwata A."/>
            <person name="Ogata H."/>
        </authorList>
    </citation>
    <scope>NUCLEOTIDE SEQUENCE [LARGE SCALE GENOMIC DNA]</scope>
</reference>
<keyword evidence="3" id="KW-0813">Transport</keyword>
<dbReference type="PANTHER" id="PTHR13673:SF0">
    <property type="entry name" value="VPS35 ENDOSOMAL PROTEIN-SORTING FACTOR-LIKE"/>
    <property type="match status" value="1"/>
</dbReference>
<evidence type="ECO:0000256" key="3">
    <source>
        <dbReference type="ARBA" id="ARBA00022448"/>
    </source>
</evidence>
<comment type="caution">
    <text evidence="7">The sequence shown here is derived from an EMBL/GenBank/DDBJ whole genome shotgun (WGS) entry which is preliminary data.</text>
</comment>
<feature type="compositionally biased region" description="Pro residues" evidence="6">
    <location>
        <begin position="7"/>
        <end position="19"/>
    </location>
</feature>
<dbReference type="PANTHER" id="PTHR13673">
    <property type="entry name" value="ESOPHAGEAL CANCER ASSOCIATED PROTEIN"/>
    <property type="match status" value="1"/>
</dbReference>
<keyword evidence="8" id="KW-1185">Reference proteome</keyword>
<comment type="similarity">
    <text evidence="2">Belongs to the VPS35L family.</text>
</comment>
<accession>A0ABQ6MB22</accession>
<comment type="subcellular location">
    <subcellularLocation>
        <location evidence="1">Endosome</location>
    </subcellularLocation>
</comment>
<evidence type="ECO:0000256" key="1">
    <source>
        <dbReference type="ARBA" id="ARBA00004177"/>
    </source>
</evidence>
<feature type="region of interest" description="Disordered" evidence="6">
    <location>
        <begin position="1"/>
        <end position="24"/>
    </location>
</feature>
<keyword evidence="5" id="KW-0653">Protein transport</keyword>
<name>A0ABQ6MB22_9STRA</name>
<evidence type="ECO:0000256" key="4">
    <source>
        <dbReference type="ARBA" id="ARBA00022753"/>
    </source>
</evidence>
<organism evidence="7 8">
    <name type="scientific">Tetraparma gracilis</name>
    <dbReference type="NCBI Taxonomy" id="2962635"/>
    <lineage>
        <taxon>Eukaryota</taxon>
        <taxon>Sar</taxon>
        <taxon>Stramenopiles</taxon>
        <taxon>Ochrophyta</taxon>
        <taxon>Bolidophyceae</taxon>
        <taxon>Parmales</taxon>
        <taxon>Triparmaceae</taxon>
        <taxon>Tetraparma</taxon>
    </lineage>
</organism>
<dbReference type="InterPro" id="IPR029705">
    <property type="entry name" value="VPS35L"/>
</dbReference>